<evidence type="ECO:0000313" key="2">
    <source>
        <dbReference type="Proteomes" id="UP001396334"/>
    </source>
</evidence>
<gene>
    <name evidence="1" type="ORF">V6N11_036683</name>
</gene>
<accession>A0ABR2RB63</accession>
<dbReference type="Proteomes" id="UP001396334">
    <property type="component" value="Unassembled WGS sequence"/>
</dbReference>
<name>A0ABR2RB63_9ROSI</name>
<keyword evidence="2" id="KW-1185">Reference proteome</keyword>
<proteinExistence type="predicted"/>
<protein>
    <recommendedName>
        <fullName evidence="3">Protein SDA1</fullName>
    </recommendedName>
</protein>
<comment type="caution">
    <text evidence="1">The sequence shown here is derived from an EMBL/GenBank/DDBJ whole genome shotgun (WGS) entry which is preliminary data.</text>
</comment>
<sequence length="88" mass="10444">MKAKPENLSATSFMHEYYKNHQHHLQFLHHFQPVLQVVTDTSNKRKMAALIILLELLNSSRQLIESHILKLNSFIELKILLLMRKIRI</sequence>
<evidence type="ECO:0000313" key="1">
    <source>
        <dbReference type="EMBL" id="KAK9010169.1"/>
    </source>
</evidence>
<evidence type="ECO:0008006" key="3">
    <source>
        <dbReference type="Google" id="ProtNLM"/>
    </source>
</evidence>
<organism evidence="1 2">
    <name type="scientific">Hibiscus sabdariffa</name>
    <name type="common">roselle</name>
    <dbReference type="NCBI Taxonomy" id="183260"/>
    <lineage>
        <taxon>Eukaryota</taxon>
        <taxon>Viridiplantae</taxon>
        <taxon>Streptophyta</taxon>
        <taxon>Embryophyta</taxon>
        <taxon>Tracheophyta</taxon>
        <taxon>Spermatophyta</taxon>
        <taxon>Magnoliopsida</taxon>
        <taxon>eudicotyledons</taxon>
        <taxon>Gunneridae</taxon>
        <taxon>Pentapetalae</taxon>
        <taxon>rosids</taxon>
        <taxon>malvids</taxon>
        <taxon>Malvales</taxon>
        <taxon>Malvaceae</taxon>
        <taxon>Malvoideae</taxon>
        <taxon>Hibiscus</taxon>
    </lineage>
</organism>
<dbReference type="EMBL" id="JBBPBN010000024">
    <property type="protein sequence ID" value="KAK9010169.1"/>
    <property type="molecule type" value="Genomic_DNA"/>
</dbReference>
<reference evidence="1 2" key="1">
    <citation type="journal article" date="2024" name="G3 (Bethesda)">
        <title>Genome assembly of Hibiscus sabdariffa L. provides insights into metabolisms of medicinal natural products.</title>
        <authorList>
            <person name="Kim T."/>
        </authorList>
    </citation>
    <scope>NUCLEOTIDE SEQUENCE [LARGE SCALE GENOMIC DNA]</scope>
    <source>
        <strain evidence="1">TK-2024</strain>
        <tissue evidence="1">Old leaves</tissue>
    </source>
</reference>